<keyword evidence="3" id="KW-1185">Reference proteome</keyword>
<evidence type="ECO:0000256" key="1">
    <source>
        <dbReference type="SAM" id="SignalP"/>
    </source>
</evidence>
<protein>
    <submittedName>
        <fullName evidence="2">Uncharacterized protein</fullName>
    </submittedName>
</protein>
<reference evidence="2 3" key="1">
    <citation type="submission" date="2020-11" db="EMBL/GenBank/DDBJ databases">
        <title>Genome seq and assembly of Sphingosinicella sp.</title>
        <authorList>
            <person name="Chhetri G."/>
        </authorList>
    </citation>
    <scope>NUCLEOTIDE SEQUENCE [LARGE SCALE GENOMIC DNA]</scope>
    <source>
        <strain evidence="2 3">UDD2</strain>
    </source>
</reference>
<feature type="chain" id="PRO_5032688534" evidence="1">
    <location>
        <begin position="32"/>
        <end position="168"/>
    </location>
</feature>
<feature type="signal peptide" evidence="1">
    <location>
        <begin position="1"/>
        <end position="31"/>
    </location>
</feature>
<keyword evidence="1" id="KW-0732">Signal</keyword>
<dbReference type="Proteomes" id="UP000594873">
    <property type="component" value="Chromosome"/>
</dbReference>
<gene>
    <name evidence="2" type="ORF">IC614_03230</name>
</gene>
<sequence length="168" mass="17757">MNRRESMLNSRLPIRCGALLLAASLSFAAGAAIAQVLPVTQGTSYIGAKWNVTPIFVDYKKIGMPALPDKVEVQLRSKNISGLPLSSAKSDLRLTLIGKSAYQASSVEVNKFGIVNPDQDVIVTATFLIPKGHIGSIHSISINDVNRPKAISPGAAPDGGSIPLPRMP</sequence>
<organism evidence="2 3">
    <name type="scientific">Allosphingosinicella flava</name>
    <dbReference type="NCBI Taxonomy" id="2771430"/>
    <lineage>
        <taxon>Bacteria</taxon>
        <taxon>Pseudomonadati</taxon>
        <taxon>Pseudomonadota</taxon>
        <taxon>Alphaproteobacteria</taxon>
        <taxon>Sphingomonadales</taxon>
        <taxon>Sphingomonadaceae</taxon>
        <taxon>Allosphingosinicella</taxon>
    </lineage>
</organism>
<proteinExistence type="predicted"/>
<dbReference type="EMBL" id="CP065592">
    <property type="protein sequence ID" value="QPQ55626.1"/>
    <property type="molecule type" value="Genomic_DNA"/>
</dbReference>
<dbReference type="AlphaFoldDB" id="A0A7T2GKN7"/>
<evidence type="ECO:0000313" key="3">
    <source>
        <dbReference type="Proteomes" id="UP000594873"/>
    </source>
</evidence>
<dbReference type="KEGG" id="sflv:IC614_03230"/>
<name>A0A7T2GKN7_9SPHN</name>
<dbReference type="RefSeq" id="WP_200972298.1">
    <property type="nucleotide sequence ID" value="NZ_CP065592.1"/>
</dbReference>
<accession>A0A7T2GKN7</accession>
<evidence type="ECO:0000313" key="2">
    <source>
        <dbReference type="EMBL" id="QPQ55626.1"/>
    </source>
</evidence>